<keyword evidence="6" id="KW-1185">Reference proteome</keyword>
<dbReference type="Pfam" id="PF06276">
    <property type="entry name" value="FhuF"/>
    <property type="match status" value="1"/>
</dbReference>
<feature type="domain" description="Aerobactin siderophore biosynthesis IucA/IucC N-terminal" evidence="3">
    <location>
        <begin position="116"/>
        <end position="367"/>
    </location>
</feature>
<dbReference type="InterPro" id="IPR007310">
    <property type="entry name" value="Aerobactin_biosyn_IucA/IucC_N"/>
</dbReference>
<sequence>MLAEFAYEEILTPEPEGSATDGTSPDGGAYYRLPVTEDLVYRFRARRGAYGHWRIDPASLTPDADPLRFLTCAHDTLLGLSGDTTGHLIRELTATLAADAHLDATALSAADLADLDYAALEGHQTGHPWLVANKGRLGFSAADAAHWAPEARRPERLPWLAAHHSLAHYRGIPALATPDRLYREELPPAVHDTFARTVADEGRDPADYLYLPVHPWQWDETIAPLFAPQLADGSIIALPTDNDLRLPQQSIRTFTNISRPQGRTVKLPLSILNTLVWRGLPTERTLAAPAVTRWVHGLRDEDPYLSDETRVILLGEIASVTVEHPLYDRLPGVPYQFKELLGCIWREPVTPHLDPGERARTLASLLQTDPAGRALTAELVRRSGLAPRIWLRRLFAALLPPLLHFLYRYGTVFSPHGENAIVVFDEHDVPTRLAVKDFVDDVNTSAEPLPEHDAMPQDVRAVLLTEPPSFLIQFIHSGLFVGVFRYLAPLCEDQLGVPEAEFWSLVRAEILRHHERFPRLKERHETFDLLTPRIARLCLNRNRLHVDGYRDRRDRPHAAVHGTVPNPLYAP</sequence>
<evidence type="ECO:0000259" key="4">
    <source>
        <dbReference type="Pfam" id="PF06276"/>
    </source>
</evidence>
<protein>
    <submittedName>
        <fullName evidence="5">IucA/IucC family protein</fullName>
    </submittedName>
</protein>
<dbReference type="KEGG" id="sgv:B1H19_29630"/>
<comment type="pathway">
    <text evidence="1">Siderophore biosynthesis.</text>
</comment>
<gene>
    <name evidence="5" type="ORF">B1H19_29630</name>
</gene>
<evidence type="ECO:0000256" key="2">
    <source>
        <dbReference type="ARBA" id="ARBA00007832"/>
    </source>
</evidence>
<proteinExistence type="inferred from homology"/>
<evidence type="ECO:0000313" key="5">
    <source>
        <dbReference type="EMBL" id="ARF59776.1"/>
    </source>
</evidence>
<dbReference type="PANTHER" id="PTHR34384:SF6">
    <property type="entry name" value="STAPHYLOFERRIN B SYNTHASE"/>
    <property type="match status" value="1"/>
</dbReference>
<feature type="domain" description="Aerobactin siderophore biosynthesis IucA/IucC-like C-terminal" evidence="4">
    <location>
        <begin position="389"/>
        <end position="550"/>
    </location>
</feature>
<evidence type="ECO:0000256" key="1">
    <source>
        <dbReference type="ARBA" id="ARBA00004924"/>
    </source>
</evidence>
<dbReference type="EMBL" id="CP020569">
    <property type="protein sequence ID" value="ARF59776.1"/>
    <property type="molecule type" value="Genomic_DNA"/>
</dbReference>
<accession>A0A1V0U3M5</accession>
<dbReference type="GO" id="GO:0019290">
    <property type="term" value="P:siderophore biosynthetic process"/>
    <property type="evidence" value="ECO:0007669"/>
    <property type="project" value="InterPro"/>
</dbReference>
<dbReference type="PANTHER" id="PTHR34384">
    <property type="entry name" value="L-2,3-DIAMINOPROPANOATE--CITRATE LIGASE"/>
    <property type="match status" value="1"/>
</dbReference>
<comment type="similarity">
    <text evidence="2">Belongs to the IucA/IucC family.</text>
</comment>
<dbReference type="STRING" id="553510.B1H19_29630"/>
<dbReference type="InterPro" id="IPR037455">
    <property type="entry name" value="LucA/IucC-like"/>
</dbReference>
<dbReference type="Gene3D" id="6.10.250.3370">
    <property type="match status" value="1"/>
</dbReference>
<evidence type="ECO:0000313" key="6">
    <source>
        <dbReference type="Proteomes" id="UP000192726"/>
    </source>
</evidence>
<name>A0A1V0U3M5_9ACTN</name>
<dbReference type="Gene3D" id="3.30.310.280">
    <property type="match status" value="1"/>
</dbReference>
<dbReference type="Gene3D" id="1.10.510.40">
    <property type="match status" value="1"/>
</dbReference>
<dbReference type="Pfam" id="PF04183">
    <property type="entry name" value="IucA_IucC"/>
    <property type="match status" value="1"/>
</dbReference>
<dbReference type="OrthoDB" id="495728at2"/>
<organism evidence="5 6">
    <name type="scientific">Streptomyces gilvosporeus</name>
    <dbReference type="NCBI Taxonomy" id="553510"/>
    <lineage>
        <taxon>Bacteria</taxon>
        <taxon>Bacillati</taxon>
        <taxon>Actinomycetota</taxon>
        <taxon>Actinomycetes</taxon>
        <taxon>Kitasatosporales</taxon>
        <taxon>Streptomycetaceae</taxon>
        <taxon>Streptomyces</taxon>
    </lineage>
</organism>
<dbReference type="Proteomes" id="UP000192726">
    <property type="component" value="Chromosome"/>
</dbReference>
<dbReference type="GO" id="GO:0016881">
    <property type="term" value="F:acid-amino acid ligase activity"/>
    <property type="evidence" value="ECO:0007669"/>
    <property type="project" value="UniProtKB-ARBA"/>
</dbReference>
<dbReference type="AlphaFoldDB" id="A0A1V0U3M5"/>
<evidence type="ECO:0000259" key="3">
    <source>
        <dbReference type="Pfam" id="PF04183"/>
    </source>
</evidence>
<reference evidence="5 6" key="1">
    <citation type="submission" date="2017-04" db="EMBL/GenBank/DDBJ databases">
        <title>Complete Genome Sequence of Streptomyces gilvosporeus F607, a Capable Producer of Natamycin.</title>
        <authorList>
            <person name="Zong G."/>
            <person name="Zhong C."/>
            <person name="Fu J."/>
            <person name="Qin R."/>
            <person name="Cao G."/>
        </authorList>
    </citation>
    <scope>NUCLEOTIDE SEQUENCE [LARGE SCALE GENOMIC DNA]</scope>
    <source>
        <strain evidence="5 6">F607</strain>
    </source>
</reference>
<dbReference type="InterPro" id="IPR022770">
    <property type="entry name" value="IucA/IucC-like_C"/>
</dbReference>